<proteinExistence type="predicted"/>
<evidence type="ECO:0000313" key="2">
    <source>
        <dbReference type="EMBL" id="MDN3612002.1"/>
    </source>
</evidence>
<organism evidence="2 3">
    <name type="scientific">Vibrio ostreicida</name>
    <dbReference type="NCBI Taxonomy" id="526588"/>
    <lineage>
        <taxon>Bacteria</taxon>
        <taxon>Pseudomonadati</taxon>
        <taxon>Pseudomonadota</taxon>
        <taxon>Gammaproteobacteria</taxon>
        <taxon>Vibrionales</taxon>
        <taxon>Vibrionaceae</taxon>
        <taxon>Vibrio</taxon>
    </lineage>
</organism>
<reference evidence="3" key="1">
    <citation type="journal article" date="2019" name="Int. J. Syst. Evol. Microbiol.">
        <title>The Global Catalogue of Microorganisms (GCM) 10K type strain sequencing project: providing services to taxonomists for standard genome sequencing and annotation.</title>
        <authorList>
            <consortium name="The Broad Institute Genomics Platform"/>
            <consortium name="The Broad Institute Genome Sequencing Center for Infectious Disease"/>
            <person name="Wu L."/>
            <person name="Ma J."/>
        </authorList>
    </citation>
    <scope>NUCLEOTIDE SEQUENCE [LARGE SCALE GENOMIC DNA]</scope>
    <source>
        <strain evidence="3">CECT 7398</strain>
    </source>
</reference>
<feature type="signal peptide" evidence="1">
    <location>
        <begin position="1"/>
        <end position="27"/>
    </location>
</feature>
<keyword evidence="3" id="KW-1185">Reference proteome</keyword>
<feature type="chain" id="PRO_5046981505" description="DUF2946 domain-containing protein" evidence="1">
    <location>
        <begin position="28"/>
        <end position="122"/>
    </location>
</feature>
<evidence type="ECO:0008006" key="4">
    <source>
        <dbReference type="Google" id="ProtNLM"/>
    </source>
</evidence>
<accession>A0ABT8BXU5</accession>
<comment type="caution">
    <text evidence="2">The sequence shown here is derived from an EMBL/GenBank/DDBJ whole genome shotgun (WGS) entry which is preliminary data.</text>
</comment>
<evidence type="ECO:0000313" key="3">
    <source>
        <dbReference type="Proteomes" id="UP001238540"/>
    </source>
</evidence>
<sequence>MSFVSLRKYWILLISISVMLTASVASSQTMMTFNMISGSASQQHHCGTNADKTTMALTLVTNDCQMSDGDHRSCDSVCANVFALIPPTIFPTPRSTQIILKRSDKKSFAFSRSSSLYRPPIA</sequence>
<name>A0ABT8BXU5_9VIBR</name>
<dbReference type="EMBL" id="JAUFQC010000027">
    <property type="protein sequence ID" value="MDN3612002.1"/>
    <property type="molecule type" value="Genomic_DNA"/>
</dbReference>
<gene>
    <name evidence="2" type="ORF">QWZ16_20635</name>
</gene>
<dbReference type="RefSeq" id="WP_076589628.1">
    <property type="nucleotide sequence ID" value="NZ_JABEYA020000004.1"/>
</dbReference>
<protein>
    <recommendedName>
        <fullName evidence="4">DUF2946 domain-containing protein</fullName>
    </recommendedName>
</protein>
<evidence type="ECO:0000256" key="1">
    <source>
        <dbReference type="SAM" id="SignalP"/>
    </source>
</evidence>
<dbReference type="Proteomes" id="UP001238540">
    <property type="component" value="Unassembled WGS sequence"/>
</dbReference>
<keyword evidence="1" id="KW-0732">Signal</keyword>